<reference evidence="2" key="1">
    <citation type="journal article" date="2023" name="G3 (Bethesda)">
        <title>Genome assembly and association tests identify interacting loci associated with vigor, precocity, and sex in interspecific pistachio rootstocks.</title>
        <authorList>
            <person name="Palmer W."/>
            <person name="Jacygrad E."/>
            <person name="Sagayaradj S."/>
            <person name="Cavanaugh K."/>
            <person name="Han R."/>
            <person name="Bertier L."/>
            <person name="Beede B."/>
            <person name="Kafkas S."/>
            <person name="Golino D."/>
            <person name="Preece J."/>
            <person name="Michelmore R."/>
        </authorList>
    </citation>
    <scope>NUCLEOTIDE SEQUENCE [LARGE SCALE GENOMIC DNA]</scope>
</reference>
<proteinExistence type="predicted"/>
<protein>
    <submittedName>
        <fullName evidence="1">Uncharacterized protein</fullName>
    </submittedName>
</protein>
<evidence type="ECO:0000313" key="2">
    <source>
        <dbReference type="Proteomes" id="UP001164250"/>
    </source>
</evidence>
<sequence>MGCSLVASTEPAKRKNFGCFIADFLVGLLLSFQEKSIEKWLYGLDDIKEAAEIIIVEGEMDKLAMEEAGFLNCASVPCGALQKASAKELPPQE</sequence>
<keyword evidence="2" id="KW-1185">Reference proteome</keyword>
<dbReference type="EMBL" id="CM047908">
    <property type="protein sequence ID" value="KAJ0081565.1"/>
    <property type="molecule type" value="Genomic_DNA"/>
</dbReference>
<evidence type="ECO:0000313" key="1">
    <source>
        <dbReference type="EMBL" id="KAJ0081565.1"/>
    </source>
</evidence>
<dbReference type="Proteomes" id="UP001164250">
    <property type="component" value="Chromosome 12"/>
</dbReference>
<organism evidence="1 2">
    <name type="scientific">Pistacia atlantica</name>
    <dbReference type="NCBI Taxonomy" id="434234"/>
    <lineage>
        <taxon>Eukaryota</taxon>
        <taxon>Viridiplantae</taxon>
        <taxon>Streptophyta</taxon>
        <taxon>Embryophyta</taxon>
        <taxon>Tracheophyta</taxon>
        <taxon>Spermatophyta</taxon>
        <taxon>Magnoliopsida</taxon>
        <taxon>eudicotyledons</taxon>
        <taxon>Gunneridae</taxon>
        <taxon>Pentapetalae</taxon>
        <taxon>rosids</taxon>
        <taxon>malvids</taxon>
        <taxon>Sapindales</taxon>
        <taxon>Anacardiaceae</taxon>
        <taxon>Pistacia</taxon>
    </lineage>
</organism>
<gene>
    <name evidence="1" type="ORF">Patl1_11528</name>
</gene>
<comment type="caution">
    <text evidence="1">The sequence shown here is derived from an EMBL/GenBank/DDBJ whole genome shotgun (WGS) entry which is preliminary data.</text>
</comment>
<accession>A0ACC1A3P2</accession>
<name>A0ACC1A3P2_9ROSI</name>